<dbReference type="Proteomes" id="UP001054252">
    <property type="component" value="Unassembled WGS sequence"/>
</dbReference>
<proteinExistence type="predicted"/>
<keyword evidence="2" id="KW-1185">Reference proteome</keyword>
<protein>
    <submittedName>
        <fullName evidence="1">Uncharacterized protein</fullName>
    </submittedName>
</protein>
<gene>
    <name evidence="1" type="ORF">SLEP1_g54895</name>
</gene>
<dbReference type="AlphaFoldDB" id="A0AAV5MEU7"/>
<dbReference type="EMBL" id="BPVZ01000244">
    <property type="protein sequence ID" value="GKV48060.1"/>
    <property type="molecule type" value="Genomic_DNA"/>
</dbReference>
<sequence length="35" mass="4058">MQSEKSPKIMVAVNNSIRNQQKLQLLLLCCLQRKT</sequence>
<evidence type="ECO:0000313" key="2">
    <source>
        <dbReference type="Proteomes" id="UP001054252"/>
    </source>
</evidence>
<organism evidence="1 2">
    <name type="scientific">Rubroshorea leprosula</name>
    <dbReference type="NCBI Taxonomy" id="152421"/>
    <lineage>
        <taxon>Eukaryota</taxon>
        <taxon>Viridiplantae</taxon>
        <taxon>Streptophyta</taxon>
        <taxon>Embryophyta</taxon>
        <taxon>Tracheophyta</taxon>
        <taxon>Spermatophyta</taxon>
        <taxon>Magnoliopsida</taxon>
        <taxon>eudicotyledons</taxon>
        <taxon>Gunneridae</taxon>
        <taxon>Pentapetalae</taxon>
        <taxon>rosids</taxon>
        <taxon>malvids</taxon>
        <taxon>Malvales</taxon>
        <taxon>Dipterocarpaceae</taxon>
        <taxon>Rubroshorea</taxon>
    </lineage>
</organism>
<comment type="caution">
    <text evidence="1">The sequence shown here is derived from an EMBL/GenBank/DDBJ whole genome shotgun (WGS) entry which is preliminary data.</text>
</comment>
<accession>A0AAV5MEU7</accession>
<evidence type="ECO:0000313" key="1">
    <source>
        <dbReference type="EMBL" id="GKV48060.1"/>
    </source>
</evidence>
<name>A0AAV5MEU7_9ROSI</name>
<reference evidence="1 2" key="1">
    <citation type="journal article" date="2021" name="Commun. Biol.">
        <title>The genome of Shorea leprosula (Dipterocarpaceae) highlights the ecological relevance of drought in aseasonal tropical rainforests.</title>
        <authorList>
            <person name="Ng K.K.S."/>
            <person name="Kobayashi M.J."/>
            <person name="Fawcett J.A."/>
            <person name="Hatakeyama M."/>
            <person name="Paape T."/>
            <person name="Ng C.H."/>
            <person name="Ang C.C."/>
            <person name="Tnah L.H."/>
            <person name="Lee C.T."/>
            <person name="Nishiyama T."/>
            <person name="Sese J."/>
            <person name="O'Brien M.J."/>
            <person name="Copetti D."/>
            <person name="Mohd Noor M.I."/>
            <person name="Ong R.C."/>
            <person name="Putra M."/>
            <person name="Sireger I.Z."/>
            <person name="Indrioko S."/>
            <person name="Kosugi Y."/>
            <person name="Izuno A."/>
            <person name="Isagi Y."/>
            <person name="Lee S.L."/>
            <person name="Shimizu K.K."/>
        </authorList>
    </citation>
    <scope>NUCLEOTIDE SEQUENCE [LARGE SCALE GENOMIC DNA]</scope>
    <source>
        <strain evidence="1">214</strain>
    </source>
</reference>